<organism evidence="1 2">
    <name type="scientific">Aquimarina addita</name>
    <dbReference type="NCBI Taxonomy" id="870485"/>
    <lineage>
        <taxon>Bacteria</taxon>
        <taxon>Pseudomonadati</taxon>
        <taxon>Bacteroidota</taxon>
        <taxon>Flavobacteriia</taxon>
        <taxon>Flavobacteriales</taxon>
        <taxon>Flavobacteriaceae</taxon>
        <taxon>Aquimarina</taxon>
    </lineage>
</organism>
<dbReference type="EMBL" id="BAABCW010000034">
    <property type="protein sequence ID" value="GAA3523321.1"/>
    <property type="molecule type" value="Genomic_DNA"/>
</dbReference>
<evidence type="ECO:0008006" key="3">
    <source>
        <dbReference type="Google" id="ProtNLM"/>
    </source>
</evidence>
<evidence type="ECO:0000313" key="2">
    <source>
        <dbReference type="Proteomes" id="UP001500459"/>
    </source>
</evidence>
<protein>
    <recommendedName>
        <fullName evidence="3">DUF2283 domain-containing protein</fullName>
    </recommendedName>
</protein>
<comment type="caution">
    <text evidence="1">The sequence shown here is derived from an EMBL/GenBank/DDBJ whole genome shotgun (WGS) entry which is preliminary data.</text>
</comment>
<accession>A0ABP6UXZ6</accession>
<dbReference type="RefSeq" id="WP_344930944.1">
    <property type="nucleotide sequence ID" value="NZ_BAABCW010000034.1"/>
</dbReference>
<keyword evidence="2" id="KW-1185">Reference proteome</keyword>
<dbReference type="Proteomes" id="UP001500459">
    <property type="component" value="Unassembled WGS sequence"/>
</dbReference>
<name>A0ABP6UXZ6_9FLAO</name>
<reference evidence="2" key="1">
    <citation type="journal article" date="2019" name="Int. J. Syst. Evol. Microbiol.">
        <title>The Global Catalogue of Microorganisms (GCM) 10K type strain sequencing project: providing services to taxonomists for standard genome sequencing and annotation.</title>
        <authorList>
            <consortium name="The Broad Institute Genomics Platform"/>
            <consortium name="The Broad Institute Genome Sequencing Center for Infectious Disease"/>
            <person name="Wu L."/>
            <person name="Ma J."/>
        </authorList>
    </citation>
    <scope>NUCLEOTIDE SEQUENCE [LARGE SCALE GENOMIC DNA]</scope>
    <source>
        <strain evidence="2">JCM 17106</strain>
    </source>
</reference>
<proteinExistence type="predicted"/>
<evidence type="ECO:0000313" key="1">
    <source>
        <dbReference type="EMBL" id="GAA3523321.1"/>
    </source>
</evidence>
<gene>
    <name evidence="1" type="ORF">GCM10022393_42700</name>
</gene>
<sequence>MKVTEVMYANLAAKQYTYKFNQTYNTKVKIFLETKEGTPFVTIDFNDTPINLVFKFGYELGEIQERLTSESELMLPIDQYPLPPKEST</sequence>